<gene>
    <name evidence="2" type="ORF">HPBE_LOCUS22219</name>
</gene>
<feature type="compositionally biased region" description="Basic and acidic residues" evidence="1">
    <location>
        <begin position="1"/>
        <end position="33"/>
    </location>
</feature>
<accession>A0A183GHZ3</accession>
<feature type="region of interest" description="Disordered" evidence="1">
    <location>
        <begin position="74"/>
        <end position="106"/>
    </location>
</feature>
<evidence type="ECO:0000313" key="3">
    <source>
        <dbReference type="Proteomes" id="UP000050761"/>
    </source>
</evidence>
<organism evidence="3 4">
    <name type="scientific">Heligmosomoides polygyrus</name>
    <name type="common">Parasitic roundworm</name>
    <dbReference type="NCBI Taxonomy" id="6339"/>
    <lineage>
        <taxon>Eukaryota</taxon>
        <taxon>Metazoa</taxon>
        <taxon>Ecdysozoa</taxon>
        <taxon>Nematoda</taxon>
        <taxon>Chromadorea</taxon>
        <taxon>Rhabditida</taxon>
        <taxon>Rhabditina</taxon>
        <taxon>Rhabditomorpha</taxon>
        <taxon>Strongyloidea</taxon>
        <taxon>Heligmosomidae</taxon>
        <taxon>Heligmosomoides</taxon>
    </lineage>
</organism>
<reference evidence="4" key="2">
    <citation type="submission" date="2019-09" db="UniProtKB">
        <authorList>
            <consortium name="WormBaseParasite"/>
        </authorList>
    </citation>
    <scope>IDENTIFICATION</scope>
</reference>
<proteinExistence type="predicted"/>
<dbReference type="EMBL" id="UZAH01033770">
    <property type="protein sequence ID" value="VDP31114.1"/>
    <property type="molecule type" value="Genomic_DNA"/>
</dbReference>
<accession>A0A3P8DGP6</accession>
<reference evidence="2 3" key="1">
    <citation type="submission" date="2018-11" db="EMBL/GenBank/DDBJ databases">
        <authorList>
            <consortium name="Pathogen Informatics"/>
        </authorList>
    </citation>
    <scope>NUCLEOTIDE SEQUENCE [LARGE SCALE GENOMIC DNA]</scope>
</reference>
<dbReference type="Proteomes" id="UP000050761">
    <property type="component" value="Unassembled WGS sequence"/>
</dbReference>
<sequence length="141" mass="15387">MAATLRRRDDHAGHYGGRESASEQNREYKEWTRQRRSRTACDGLNSAALDQDVAARIDSQPALLEGVRSCGEGAEALEERKPQKEKLNQHEGSIQKGEEESWREAAEAAPVLCGPRPMAGDFVQQTGLAGRGSAVSIRDPG</sequence>
<protein>
    <submittedName>
        <fullName evidence="2 4">Uncharacterized protein</fullName>
    </submittedName>
</protein>
<name>A0A183GHZ3_HELPZ</name>
<dbReference type="WBParaSite" id="HPBE_0002222001-mRNA-1">
    <property type="protein sequence ID" value="HPBE_0002222001-mRNA-1"/>
    <property type="gene ID" value="HPBE_0002222001"/>
</dbReference>
<feature type="compositionally biased region" description="Basic and acidic residues" evidence="1">
    <location>
        <begin position="77"/>
        <end position="89"/>
    </location>
</feature>
<feature type="region of interest" description="Disordered" evidence="1">
    <location>
        <begin position="1"/>
        <end position="37"/>
    </location>
</feature>
<feature type="compositionally biased region" description="Basic and acidic residues" evidence="1">
    <location>
        <begin position="96"/>
        <end position="106"/>
    </location>
</feature>
<keyword evidence="3" id="KW-1185">Reference proteome</keyword>
<dbReference type="AlphaFoldDB" id="A0A183GHZ3"/>
<evidence type="ECO:0000256" key="1">
    <source>
        <dbReference type="SAM" id="MobiDB-lite"/>
    </source>
</evidence>
<evidence type="ECO:0000313" key="4">
    <source>
        <dbReference type="WBParaSite" id="HPBE_0002222001-mRNA-1"/>
    </source>
</evidence>
<evidence type="ECO:0000313" key="2">
    <source>
        <dbReference type="EMBL" id="VDP31114.1"/>
    </source>
</evidence>